<sequence length="55" mass="5796">MESEHIKAAGNKVKGNVKESVGKATDNKSLEAKGKADKLKAKGQDTIGDIKDALE</sequence>
<evidence type="ECO:0000313" key="4">
    <source>
        <dbReference type="EMBL" id="GHA96695.1"/>
    </source>
</evidence>
<dbReference type="AlphaFoldDB" id="A0A8J3CRX1"/>
<comment type="similarity">
    <text evidence="1">Belongs to the UPF0337 (CsbD) family.</text>
</comment>
<name>A0A8J3CRX1_9PROT</name>
<dbReference type="SUPFAM" id="SSF69047">
    <property type="entry name" value="Hypothetical protein YjbJ"/>
    <property type="match status" value="1"/>
</dbReference>
<dbReference type="EMBL" id="BMZH01000007">
    <property type="protein sequence ID" value="GHA96695.1"/>
    <property type="molecule type" value="Genomic_DNA"/>
</dbReference>
<reference evidence="4" key="1">
    <citation type="journal article" date="2014" name="Int. J. Syst. Evol. Microbiol.">
        <title>Complete genome sequence of Corynebacterium casei LMG S-19264T (=DSM 44701T), isolated from a smear-ripened cheese.</title>
        <authorList>
            <consortium name="US DOE Joint Genome Institute (JGI-PGF)"/>
            <person name="Walter F."/>
            <person name="Albersmeier A."/>
            <person name="Kalinowski J."/>
            <person name="Ruckert C."/>
        </authorList>
    </citation>
    <scope>NUCLEOTIDE SEQUENCE</scope>
    <source>
        <strain evidence="4">KCTC 32513</strain>
    </source>
</reference>
<gene>
    <name evidence="4" type="ORF">GCM10009069_19660</name>
</gene>
<organism evidence="4 5">
    <name type="scientific">Algimonas arctica</name>
    <dbReference type="NCBI Taxonomy" id="1479486"/>
    <lineage>
        <taxon>Bacteria</taxon>
        <taxon>Pseudomonadati</taxon>
        <taxon>Pseudomonadota</taxon>
        <taxon>Alphaproteobacteria</taxon>
        <taxon>Maricaulales</taxon>
        <taxon>Robiginitomaculaceae</taxon>
        <taxon>Algimonas</taxon>
    </lineage>
</organism>
<dbReference type="Pfam" id="PF05532">
    <property type="entry name" value="CsbD"/>
    <property type="match status" value="1"/>
</dbReference>
<dbReference type="Gene3D" id="1.10.1470.10">
    <property type="entry name" value="YjbJ"/>
    <property type="match status" value="1"/>
</dbReference>
<protein>
    <submittedName>
        <fullName evidence="4">CsbD family protein</fullName>
    </submittedName>
</protein>
<evidence type="ECO:0000256" key="2">
    <source>
        <dbReference type="SAM" id="MobiDB-lite"/>
    </source>
</evidence>
<evidence type="ECO:0000313" key="5">
    <source>
        <dbReference type="Proteomes" id="UP000634004"/>
    </source>
</evidence>
<feature type="domain" description="CsbD-like" evidence="3">
    <location>
        <begin position="5"/>
        <end position="55"/>
    </location>
</feature>
<evidence type="ECO:0000259" key="3">
    <source>
        <dbReference type="Pfam" id="PF05532"/>
    </source>
</evidence>
<evidence type="ECO:0000256" key="1">
    <source>
        <dbReference type="ARBA" id="ARBA00009129"/>
    </source>
</evidence>
<dbReference type="InterPro" id="IPR036629">
    <property type="entry name" value="YjbJ_sf"/>
</dbReference>
<accession>A0A8J3CRX1</accession>
<comment type="caution">
    <text evidence="4">The sequence shown here is derived from an EMBL/GenBank/DDBJ whole genome shotgun (WGS) entry which is preliminary data.</text>
</comment>
<reference evidence="4" key="2">
    <citation type="submission" date="2020-09" db="EMBL/GenBank/DDBJ databases">
        <authorList>
            <person name="Sun Q."/>
            <person name="Kim S."/>
        </authorList>
    </citation>
    <scope>NUCLEOTIDE SEQUENCE</scope>
    <source>
        <strain evidence="4">KCTC 32513</strain>
    </source>
</reference>
<feature type="compositionally biased region" description="Basic and acidic residues" evidence="2">
    <location>
        <begin position="16"/>
        <end position="55"/>
    </location>
</feature>
<proteinExistence type="inferred from homology"/>
<dbReference type="InterPro" id="IPR008462">
    <property type="entry name" value="CsbD"/>
</dbReference>
<dbReference type="RefSeq" id="WP_189497934.1">
    <property type="nucleotide sequence ID" value="NZ_BMZH01000007.1"/>
</dbReference>
<keyword evidence="5" id="KW-1185">Reference proteome</keyword>
<dbReference type="Proteomes" id="UP000634004">
    <property type="component" value="Unassembled WGS sequence"/>
</dbReference>
<feature type="region of interest" description="Disordered" evidence="2">
    <location>
        <begin position="1"/>
        <end position="55"/>
    </location>
</feature>